<feature type="compositionally biased region" description="Polar residues" evidence="1">
    <location>
        <begin position="74"/>
        <end position="86"/>
    </location>
</feature>
<name>A0AA40LT49_CNENI</name>
<feature type="region of interest" description="Disordered" evidence="1">
    <location>
        <begin position="38"/>
        <end position="95"/>
    </location>
</feature>
<proteinExistence type="predicted"/>
<keyword evidence="3" id="KW-1185">Reference proteome</keyword>
<sequence length="95" mass="9996">MPWRAVLSLYLPSPEPRGLTSGLAKKLAISSAQAVFPTTGYPPPRVGQGDGRAGRETAEAAGTGTFSRAPWGLTGQTRSLARQSDGSLLPELKFK</sequence>
<evidence type="ECO:0000256" key="1">
    <source>
        <dbReference type="SAM" id="MobiDB-lite"/>
    </source>
</evidence>
<evidence type="ECO:0000313" key="3">
    <source>
        <dbReference type="Proteomes" id="UP001177744"/>
    </source>
</evidence>
<reference evidence="2" key="1">
    <citation type="submission" date="2023-06" db="EMBL/GenBank/DDBJ databases">
        <title>Reference genome for the Northern bat (Eptesicus nilssonii), a most northern bat species.</title>
        <authorList>
            <person name="Laine V.N."/>
            <person name="Pulliainen A.T."/>
            <person name="Lilley T.M."/>
        </authorList>
    </citation>
    <scope>NUCLEOTIDE SEQUENCE</scope>
    <source>
        <strain evidence="2">BLF_Eptnil</strain>
        <tissue evidence="2">Kidney</tissue>
    </source>
</reference>
<evidence type="ECO:0000313" key="2">
    <source>
        <dbReference type="EMBL" id="KAK1342872.1"/>
    </source>
</evidence>
<protein>
    <submittedName>
        <fullName evidence="2">Uncharacterized protein</fullName>
    </submittedName>
</protein>
<accession>A0AA40LT49</accession>
<dbReference type="Proteomes" id="UP001177744">
    <property type="component" value="Unassembled WGS sequence"/>
</dbReference>
<dbReference type="AlphaFoldDB" id="A0AA40LT49"/>
<comment type="caution">
    <text evidence="2">The sequence shown here is derived from an EMBL/GenBank/DDBJ whole genome shotgun (WGS) entry which is preliminary data.</text>
</comment>
<gene>
    <name evidence="2" type="ORF">QTO34_015640</name>
</gene>
<dbReference type="EMBL" id="JAULJE010000005">
    <property type="protein sequence ID" value="KAK1342872.1"/>
    <property type="molecule type" value="Genomic_DNA"/>
</dbReference>
<organism evidence="2 3">
    <name type="scientific">Cnephaeus nilssonii</name>
    <name type="common">Northern bat</name>
    <name type="synonym">Eptesicus nilssonii</name>
    <dbReference type="NCBI Taxonomy" id="3371016"/>
    <lineage>
        <taxon>Eukaryota</taxon>
        <taxon>Metazoa</taxon>
        <taxon>Chordata</taxon>
        <taxon>Craniata</taxon>
        <taxon>Vertebrata</taxon>
        <taxon>Euteleostomi</taxon>
        <taxon>Mammalia</taxon>
        <taxon>Eutheria</taxon>
        <taxon>Laurasiatheria</taxon>
        <taxon>Chiroptera</taxon>
        <taxon>Yangochiroptera</taxon>
        <taxon>Vespertilionidae</taxon>
        <taxon>Cnephaeus</taxon>
    </lineage>
</organism>